<keyword evidence="1" id="KW-0732">Signal</keyword>
<evidence type="ECO:0000313" key="2">
    <source>
        <dbReference type="EMBL" id="PLW36284.1"/>
    </source>
</evidence>
<gene>
    <name evidence="2" type="ORF">PCASD_15922</name>
</gene>
<dbReference type="AlphaFoldDB" id="A0A2N5UEV1"/>
<comment type="caution">
    <text evidence="2">The sequence shown here is derived from an EMBL/GenBank/DDBJ whole genome shotgun (WGS) entry which is preliminary data.</text>
</comment>
<name>A0A2N5UEV1_9BASI</name>
<reference evidence="2 3" key="1">
    <citation type="submission" date="2017-11" db="EMBL/GenBank/DDBJ databases">
        <title>De novo assembly and phasing of dikaryotic genomes from two isolates of Puccinia coronata f. sp. avenae, the causal agent of oat crown rust.</title>
        <authorList>
            <person name="Miller M.E."/>
            <person name="Zhang Y."/>
            <person name="Omidvar V."/>
            <person name="Sperschneider J."/>
            <person name="Schwessinger B."/>
            <person name="Raley C."/>
            <person name="Palmer J.M."/>
            <person name="Garnica D."/>
            <person name="Upadhyaya N."/>
            <person name="Rathjen J."/>
            <person name="Taylor J.M."/>
            <person name="Park R.F."/>
            <person name="Dodds P.N."/>
            <person name="Hirsch C.D."/>
            <person name="Kianian S.F."/>
            <person name="Figueroa M."/>
        </authorList>
    </citation>
    <scope>NUCLEOTIDE SEQUENCE [LARGE SCALE GENOMIC DNA]</scope>
    <source>
        <strain evidence="2">12SD80</strain>
    </source>
</reference>
<protein>
    <submittedName>
        <fullName evidence="2">Uncharacterized protein</fullName>
    </submittedName>
</protein>
<sequence length="59" mass="6474">MIKPVYLTYPFGLLLMWKQLGMLCTTGQAKALTNSMEPLQGRLSGTMAENQLAATQSKP</sequence>
<proteinExistence type="predicted"/>
<dbReference type="Proteomes" id="UP000235392">
    <property type="component" value="Unassembled WGS sequence"/>
</dbReference>
<feature type="chain" id="PRO_5014795060" evidence="1">
    <location>
        <begin position="32"/>
        <end position="59"/>
    </location>
</feature>
<organism evidence="2 3">
    <name type="scientific">Puccinia coronata f. sp. avenae</name>
    <dbReference type="NCBI Taxonomy" id="200324"/>
    <lineage>
        <taxon>Eukaryota</taxon>
        <taxon>Fungi</taxon>
        <taxon>Dikarya</taxon>
        <taxon>Basidiomycota</taxon>
        <taxon>Pucciniomycotina</taxon>
        <taxon>Pucciniomycetes</taxon>
        <taxon>Pucciniales</taxon>
        <taxon>Pucciniaceae</taxon>
        <taxon>Puccinia</taxon>
    </lineage>
</organism>
<accession>A0A2N5UEV1</accession>
<evidence type="ECO:0000256" key="1">
    <source>
        <dbReference type="SAM" id="SignalP"/>
    </source>
</evidence>
<feature type="signal peptide" evidence="1">
    <location>
        <begin position="1"/>
        <end position="31"/>
    </location>
</feature>
<evidence type="ECO:0000313" key="3">
    <source>
        <dbReference type="Proteomes" id="UP000235392"/>
    </source>
</evidence>
<dbReference type="EMBL" id="PGCI01000162">
    <property type="protein sequence ID" value="PLW36284.1"/>
    <property type="molecule type" value="Genomic_DNA"/>
</dbReference>